<gene>
    <name evidence="1" type="ORF">ZEAMMB73_Zm00001d014212</name>
</gene>
<evidence type="ECO:0000313" key="1">
    <source>
        <dbReference type="EMBL" id="AQK65553.1"/>
    </source>
</evidence>
<name>A0A1D6GR12_MAIZE</name>
<dbReference type="EMBL" id="CM000781">
    <property type="protein sequence ID" value="AQK65553.1"/>
    <property type="molecule type" value="Genomic_DNA"/>
</dbReference>
<dbReference type="ExpressionAtlas" id="A0A1D6GR12">
    <property type="expression patterns" value="baseline"/>
</dbReference>
<dbReference type="InParanoid" id="A0A1D6GR12"/>
<proteinExistence type="predicted"/>
<organism evidence="1">
    <name type="scientific">Zea mays</name>
    <name type="common">Maize</name>
    <dbReference type="NCBI Taxonomy" id="4577"/>
    <lineage>
        <taxon>Eukaryota</taxon>
        <taxon>Viridiplantae</taxon>
        <taxon>Streptophyta</taxon>
        <taxon>Embryophyta</taxon>
        <taxon>Tracheophyta</taxon>
        <taxon>Spermatophyta</taxon>
        <taxon>Magnoliopsida</taxon>
        <taxon>Liliopsida</taxon>
        <taxon>Poales</taxon>
        <taxon>Poaceae</taxon>
        <taxon>PACMAD clade</taxon>
        <taxon>Panicoideae</taxon>
        <taxon>Andropogonodae</taxon>
        <taxon>Andropogoneae</taxon>
        <taxon>Tripsacinae</taxon>
        <taxon>Zea</taxon>
    </lineage>
</organism>
<sequence>MAGFHQMLQNPLATVIAALLSAANSPFLGCTALSPLMHLFDLTGLRSALGCRRSANMGTRGVALLLQALLPASSEGLVRVMLKKQPVDQNGRAPLRRGEAAPPPPRRQRPGLRR</sequence>
<reference evidence="1" key="1">
    <citation type="submission" date="2015-12" db="EMBL/GenBank/DDBJ databases">
        <title>Update maize B73 reference genome by single molecule sequencing technologies.</title>
        <authorList>
            <consortium name="Maize Genome Sequencing Project"/>
            <person name="Ware D."/>
        </authorList>
    </citation>
    <scope>NUCLEOTIDE SEQUENCE</scope>
    <source>
        <tissue evidence="1">Seedling</tissue>
    </source>
</reference>
<dbReference type="AlphaFoldDB" id="A0A1D6GR12"/>
<accession>A0A1D6GR12</accession>
<protein>
    <submittedName>
        <fullName evidence="1">Uncharacterized protein</fullName>
    </submittedName>
</protein>